<reference evidence="2 3" key="1">
    <citation type="submission" date="2012-10" db="EMBL/GenBank/DDBJ databases">
        <title>Draft Genome Sequence of Paenibacillus popilliae ATCC 14706T.</title>
        <authorList>
            <person name="Iiyama K."/>
            <person name="Mori K."/>
            <person name="Mon H."/>
            <person name="Chieda Y."/>
            <person name="Lee J.M."/>
            <person name="Kusakabe T."/>
            <person name="Tashiro K."/>
            <person name="Asano S."/>
            <person name="Yasunaga-Aoki C."/>
            <person name="Shimizu S."/>
        </authorList>
    </citation>
    <scope>NUCLEOTIDE SEQUENCE [LARGE SCALE GENOMIC DNA]</scope>
    <source>
        <strain evidence="2 3">ATCC 14706</strain>
    </source>
</reference>
<dbReference type="AlphaFoldDB" id="M9M858"/>
<sequence>MTVRELREVKKALKEAEARALKAEEDYELVRGTLESIEAQPQPEPIVIEKPVYQVCEVVPPNVQSRIDEVERRLEEAESERDEAKYDS</sequence>
<proteinExistence type="predicted"/>
<dbReference type="Proteomes" id="UP000029453">
    <property type="component" value="Unassembled WGS sequence"/>
</dbReference>
<evidence type="ECO:0000313" key="3">
    <source>
        <dbReference type="Proteomes" id="UP000029453"/>
    </source>
</evidence>
<gene>
    <name evidence="2" type="ORF">PPOP_3471</name>
</gene>
<keyword evidence="1" id="KW-0175">Coiled coil</keyword>
<keyword evidence="3" id="KW-1185">Reference proteome</keyword>
<organism evidence="2 3">
    <name type="scientific">Paenibacillus popilliae ATCC 14706</name>
    <dbReference type="NCBI Taxonomy" id="1212764"/>
    <lineage>
        <taxon>Bacteria</taxon>
        <taxon>Bacillati</taxon>
        <taxon>Bacillota</taxon>
        <taxon>Bacilli</taxon>
        <taxon>Bacillales</taxon>
        <taxon>Paenibacillaceae</taxon>
        <taxon>Paenibacillus</taxon>
    </lineage>
</organism>
<name>M9M858_PAEPP</name>
<protein>
    <submittedName>
        <fullName evidence="2">Chaperonin GroEL</fullName>
    </submittedName>
</protein>
<evidence type="ECO:0000313" key="2">
    <source>
        <dbReference type="EMBL" id="GAC44068.1"/>
    </source>
</evidence>
<comment type="caution">
    <text evidence="2">The sequence shown here is derived from an EMBL/GenBank/DDBJ whole genome shotgun (WGS) entry which is preliminary data.</text>
</comment>
<dbReference type="EMBL" id="BALG01000337">
    <property type="protein sequence ID" value="GAC44068.1"/>
    <property type="molecule type" value="Genomic_DNA"/>
</dbReference>
<accession>M9M858</accession>
<feature type="coiled-coil region" evidence="1">
    <location>
        <begin position="3"/>
        <end position="33"/>
    </location>
</feature>
<evidence type="ECO:0000256" key="1">
    <source>
        <dbReference type="SAM" id="Coils"/>
    </source>
</evidence>